<evidence type="ECO:0000313" key="3">
    <source>
        <dbReference type="Proteomes" id="UP001138757"/>
    </source>
</evidence>
<accession>A0A9X1D9R6</accession>
<keyword evidence="2" id="KW-0413">Isomerase</keyword>
<dbReference type="InterPro" id="IPR036188">
    <property type="entry name" value="FAD/NAD-bd_sf"/>
</dbReference>
<comment type="similarity">
    <text evidence="1">Belongs to the lycopene cyclase family.</text>
</comment>
<comment type="caution">
    <text evidence="2">The sequence shown here is derived from an EMBL/GenBank/DDBJ whole genome shotgun (WGS) entry which is preliminary data.</text>
</comment>
<dbReference type="AlphaFoldDB" id="A0A9X1D9R6"/>
<dbReference type="EMBL" id="JAHGAW010000002">
    <property type="protein sequence ID" value="MBT2185993.1"/>
    <property type="molecule type" value="Genomic_DNA"/>
</dbReference>
<dbReference type="NCBIfam" id="TIGR01789">
    <property type="entry name" value="lycopene_cycl"/>
    <property type="match status" value="1"/>
</dbReference>
<evidence type="ECO:0000313" key="2">
    <source>
        <dbReference type="EMBL" id="MBT2185993.1"/>
    </source>
</evidence>
<dbReference type="Pfam" id="PF05834">
    <property type="entry name" value="Lycopene_cycl"/>
    <property type="match status" value="1"/>
</dbReference>
<reference evidence="2" key="1">
    <citation type="submission" date="2021-05" db="EMBL/GenBank/DDBJ databases">
        <title>Genome of Sphingobium sp. strain.</title>
        <authorList>
            <person name="Fan R."/>
        </authorList>
    </citation>
    <scope>NUCLEOTIDE SEQUENCE</scope>
    <source>
        <strain evidence="2">H33</strain>
    </source>
</reference>
<protein>
    <submittedName>
        <fullName evidence="2">Lycopene beta-cyclase CrtY</fullName>
        <ecNumber evidence="2">5.5.1.19</ecNumber>
    </submittedName>
</protein>
<keyword evidence="3" id="KW-1185">Reference proteome</keyword>
<dbReference type="GO" id="GO:0045436">
    <property type="term" value="F:lycopene beta cyclase activity"/>
    <property type="evidence" value="ECO:0007669"/>
    <property type="project" value="InterPro"/>
</dbReference>
<name>A0A9X1D9R6_9SPHN</name>
<gene>
    <name evidence="2" type="primary">crtY</name>
    <name evidence="2" type="ORF">KK488_03440</name>
</gene>
<evidence type="ECO:0000256" key="1">
    <source>
        <dbReference type="ARBA" id="ARBA00006599"/>
    </source>
</evidence>
<dbReference type="Proteomes" id="UP001138757">
    <property type="component" value="Unassembled WGS sequence"/>
</dbReference>
<dbReference type="EC" id="5.5.1.19" evidence="2"/>
<sequence>MSARSPQIDLAIVGGGLAGGLLALALRARRPELRVVLIEEAMQAGGNHLWSCFAGDVAAKDRWLIEPLIVHGWGGHHVRFPGFERSLDAGYASLTSARLDAVLRQTLPPDALRFGQGATALTPTTVALADGSTLHAGAVVDARGPGDMSALDLGYQKFLGQRWACDAPHGLATPIIMDATVEQSEGYRFVYVLPLSARDLFIEDTYYTTGPELDAPGLRVRIAAYAQAQGWAGAPSGDEETGILPVCMGGDIARLWAAESPGVAKIGLRGGFFHALTGYSLPDAVRTALATAAMDDLSGPALHEALRTRAIDHWRGQAFYRMLSTLLFRAAGPAERWRVLARFYRLDPALISRFYAGQSTFADKLRILIGKPPVPIGRAIHALGAIRT</sequence>
<dbReference type="SUPFAM" id="SSF51905">
    <property type="entry name" value="FAD/NAD(P)-binding domain"/>
    <property type="match status" value="1"/>
</dbReference>
<dbReference type="NCBIfam" id="TIGR01790">
    <property type="entry name" value="carotene-cycl"/>
    <property type="match status" value="1"/>
</dbReference>
<dbReference type="GO" id="GO:0016117">
    <property type="term" value="P:carotenoid biosynthetic process"/>
    <property type="evidence" value="ECO:0007669"/>
    <property type="project" value="InterPro"/>
</dbReference>
<organism evidence="2 3">
    <name type="scientific">Sphingobium nicotianae</name>
    <dbReference type="NCBI Taxonomy" id="2782607"/>
    <lineage>
        <taxon>Bacteria</taxon>
        <taxon>Pseudomonadati</taxon>
        <taxon>Pseudomonadota</taxon>
        <taxon>Alphaproteobacteria</taxon>
        <taxon>Sphingomonadales</taxon>
        <taxon>Sphingomonadaceae</taxon>
        <taxon>Sphingobium</taxon>
    </lineage>
</organism>
<dbReference type="Gene3D" id="3.50.50.60">
    <property type="entry name" value="FAD/NAD(P)-binding domain"/>
    <property type="match status" value="1"/>
</dbReference>
<dbReference type="GO" id="GO:0016705">
    <property type="term" value="F:oxidoreductase activity, acting on paired donors, with incorporation or reduction of molecular oxygen"/>
    <property type="evidence" value="ECO:0007669"/>
    <property type="project" value="InterPro"/>
</dbReference>
<dbReference type="InterPro" id="IPR010108">
    <property type="entry name" value="Lycopene_cyclase_b/e"/>
</dbReference>
<dbReference type="InterPro" id="IPR008461">
    <property type="entry name" value="CrtY"/>
</dbReference>
<dbReference type="RefSeq" id="WP_214621743.1">
    <property type="nucleotide sequence ID" value="NZ_JAHGAW010000002.1"/>
</dbReference>
<proteinExistence type="inferred from homology"/>